<dbReference type="EnsemblMetazoa" id="Aqu2.1.34861_001">
    <property type="protein sequence ID" value="Aqu2.1.34861_001"/>
    <property type="gene ID" value="Aqu2.1.34861"/>
</dbReference>
<dbReference type="Proteomes" id="UP000007879">
    <property type="component" value="Unassembled WGS sequence"/>
</dbReference>
<dbReference type="EnsemblMetazoa" id="XM_003385641.3">
    <property type="protein sequence ID" value="XP_003385689.1"/>
    <property type="gene ID" value="LOC100634434"/>
</dbReference>
<dbReference type="Gene3D" id="1.10.150.50">
    <property type="entry name" value="Transcription Factor, Ets-1"/>
    <property type="match status" value="1"/>
</dbReference>
<evidence type="ECO:0000313" key="2">
    <source>
        <dbReference type="EnsemblMetazoa" id="Aqu2.1.34861_001"/>
    </source>
</evidence>
<dbReference type="AlphaFoldDB" id="A0A1X7V4G4"/>
<dbReference type="InterPro" id="IPR001660">
    <property type="entry name" value="SAM"/>
</dbReference>
<dbReference type="PROSITE" id="PS50105">
    <property type="entry name" value="SAM_DOMAIN"/>
    <property type="match status" value="1"/>
</dbReference>
<dbReference type="InterPro" id="IPR013761">
    <property type="entry name" value="SAM/pointed_sf"/>
</dbReference>
<dbReference type="SUPFAM" id="SSF47769">
    <property type="entry name" value="SAM/Pointed domain"/>
    <property type="match status" value="1"/>
</dbReference>
<evidence type="ECO:0000259" key="1">
    <source>
        <dbReference type="PROSITE" id="PS50105"/>
    </source>
</evidence>
<dbReference type="Pfam" id="PF07647">
    <property type="entry name" value="SAM_2"/>
    <property type="match status" value="1"/>
</dbReference>
<reference evidence="2" key="2">
    <citation type="submission" date="2017-05" db="UniProtKB">
        <authorList>
            <consortium name="EnsemblMetazoa"/>
        </authorList>
    </citation>
    <scope>IDENTIFICATION</scope>
</reference>
<dbReference type="KEGG" id="aqu:100634434"/>
<proteinExistence type="predicted"/>
<dbReference type="CDD" id="cd09487">
    <property type="entry name" value="SAM_superfamily"/>
    <property type="match status" value="1"/>
</dbReference>
<keyword evidence="3" id="KW-1185">Reference proteome</keyword>
<feature type="domain" description="SAM" evidence="1">
    <location>
        <begin position="36"/>
        <end position="100"/>
    </location>
</feature>
<dbReference type="OMA" id="GECCVAY"/>
<accession>A0A1X7V4G4</accession>
<name>A0A1X7V4G4_AMPQE</name>
<sequence>MATGGDSSIVTTQPKSRRREIEEFVRDLDPLQVADWSEADVVERFLKPVGMEFMAKAFMENKISGPVLIALSEDHMKEMGCAVLGDRILFMEYLQLLKKHKRDADRSRALWSGTTPVLKCAYSRNCGEFMFHLCCPCCVPTTEWRITGQGIRWRRNRAAINCCGDVETQFIDYRFLKDLELRKEPKCCCFCVGKELLIYADDKDATAVRQSKSTGGPEVDAEPVSILHPEVEKAESLIRNAWADSKLVAD</sequence>
<evidence type="ECO:0000313" key="3">
    <source>
        <dbReference type="Proteomes" id="UP000007879"/>
    </source>
</evidence>
<organism evidence="2">
    <name type="scientific">Amphimedon queenslandica</name>
    <name type="common">Sponge</name>
    <dbReference type="NCBI Taxonomy" id="400682"/>
    <lineage>
        <taxon>Eukaryota</taxon>
        <taxon>Metazoa</taxon>
        <taxon>Porifera</taxon>
        <taxon>Demospongiae</taxon>
        <taxon>Heteroscleromorpha</taxon>
        <taxon>Haplosclerida</taxon>
        <taxon>Niphatidae</taxon>
        <taxon>Amphimedon</taxon>
    </lineage>
</organism>
<dbReference type="InParanoid" id="A0A1X7V4G4"/>
<dbReference type="eggNOG" id="ENOG502S15W">
    <property type="taxonomic scope" value="Eukaryota"/>
</dbReference>
<gene>
    <name evidence="2" type="primary">100634434</name>
</gene>
<dbReference type="SMART" id="SM00454">
    <property type="entry name" value="SAM"/>
    <property type="match status" value="1"/>
</dbReference>
<protein>
    <recommendedName>
        <fullName evidence="1">SAM domain-containing protein</fullName>
    </recommendedName>
</protein>
<dbReference type="OrthoDB" id="445896at2759"/>
<reference evidence="3" key="1">
    <citation type="journal article" date="2010" name="Nature">
        <title>The Amphimedon queenslandica genome and the evolution of animal complexity.</title>
        <authorList>
            <person name="Srivastava M."/>
            <person name="Simakov O."/>
            <person name="Chapman J."/>
            <person name="Fahey B."/>
            <person name="Gauthier M.E."/>
            <person name="Mitros T."/>
            <person name="Richards G.S."/>
            <person name="Conaco C."/>
            <person name="Dacre M."/>
            <person name="Hellsten U."/>
            <person name="Larroux C."/>
            <person name="Putnam N.H."/>
            <person name="Stanke M."/>
            <person name="Adamska M."/>
            <person name="Darling A."/>
            <person name="Degnan S.M."/>
            <person name="Oakley T.H."/>
            <person name="Plachetzki D.C."/>
            <person name="Zhai Y."/>
            <person name="Adamski M."/>
            <person name="Calcino A."/>
            <person name="Cummins S.F."/>
            <person name="Goodstein D.M."/>
            <person name="Harris C."/>
            <person name="Jackson D.J."/>
            <person name="Leys S.P."/>
            <person name="Shu S."/>
            <person name="Woodcroft B.J."/>
            <person name="Vervoort M."/>
            <person name="Kosik K.S."/>
            <person name="Manning G."/>
            <person name="Degnan B.M."/>
            <person name="Rokhsar D.S."/>
        </authorList>
    </citation>
    <scope>NUCLEOTIDE SEQUENCE [LARGE SCALE GENOMIC DNA]</scope>
</reference>